<organism evidence="7 8">
    <name type="scientific">Senna tora</name>
    <dbReference type="NCBI Taxonomy" id="362788"/>
    <lineage>
        <taxon>Eukaryota</taxon>
        <taxon>Viridiplantae</taxon>
        <taxon>Streptophyta</taxon>
        <taxon>Embryophyta</taxon>
        <taxon>Tracheophyta</taxon>
        <taxon>Spermatophyta</taxon>
        <taxon>Magnoliopsida</taxon>
        <taxon>eudicotyledons</taxon>
        <taxon>Gunneridae</taxon>
        <taxon>Pentapetalae</taxon>
        <taxon>rosids</taxon>
        <taxon>fabids</taxon>
        <taxon>Fabales</taxon>
        <taxon>Fabaceae</taxon>
        <taxon>Caesalpinioideae</taxon>
        <taxon>Cassia clade</taxon>
        <taxon>Senna</taxon>
    </lineage>
</organism>
<evidence type="ECO:0000256" key="4">
    <source>
        <dbReference type="ARBA" id="ARBA00023242"/>
    </source>
</evidence>
<dbReference type="CDD" id="cd11378">
    <property type="entry name" value="DUF296"/>
    <property type="match status" value="1"/>
</dbReference>
<dbReference type="EMBL" id="JAAIUW010000009">
    <property type="protein sequence ID" value="KAF7815652.1"/>
    <property type="molecule type" value="Genomic_DNA"/>
</dbReference>
<keyword evidence="1" id="KW-0805">Transcription regulation</keyword>
<dbReference type="OrthoDB" id="1373386at2759"/>
<dbReference type="AlphaFoldDB" id="A0A834T5H9"/>
<evidence type="ECO:0000256" key="1">
    <source>
        <dbReference type="ARBA" id="ARBA00023015"/>
    </source>
</evidence>
<feature type="region of interest" description="Disordered" evidence="5">
    <location>
        <begin position="1"/>
        <end position="47"/>
    </location>
</feature>
<evidence type="ECO:0000313" key="8">
    <source>
        <dbReference type="Proteomes" id="UP000634136"/>
    </source>
</evidence>
<proteinExistence type="predicted"/>
<feature type="domain" description="PPC" evidence="6">
    <location>
        <begin position="50"/>
        <end position="188"/>
    </location>
</feature>
<protein>
    <submittedName>
        <fullName evidence="7">AT-hook motif nuclear-localized protein 17-like</fullName>
    </submittedName>
</protein>
<evidence type="ECO:0000256" key="5">
    <source>
        <dbReference type="SAM" id="MobiDB-lite"/>
    </source>
</evidence>
<name>A0A834T5H9_9FABA</name>
<dbReference type="InterPro" id="IPR014476">
    <property type="entry name" value="AHL15-29"/>
</dbReference>
<dbReference type="Gene3D" id="3.30.1330.80">
    <property type="entry name" value="Hypothetical protein, similar to alpha- acetolactate decarboxylase, domain 2"/>
    <property type="match status" value="1"/>
</dbReference>
<dbReference type="PANTHER" id="PTHR31100">
    <property type="entry name" value="AT-HOOK MOTIF NUCLEAR-LOCALIZED PROTEIN 15"/>
    <property type="match status" value="1"/>
</dbReference>
<sequence length="213" mass="23040">MDLPSKNSPSLPSVAADVNGDNLKPKKQRGRPKGSKNKPKSQPQIFSANNSSLRDSIDVIHVPPGADILDCLREYSHSRQKNITVLFASGLVSQVSVRPFLTYSPPHMISVPGPVPVLFFSGSILLEITSPHSLSICVPGCQGQIVYGLIGGSVIARSIVTIVIVANKDEDKRSNSGDKIEFKNYMMIGDKHEVDNNKPNAITISTPEVKDNI</sequence>
<dbReference type="Pfam" id="PF03479">
    <property type="entry name" value="PCC"/>
    <property type="match status" value="1"/>
</dbReference>
<dbReference type="SUPFAM" id="SSF117856">
    <property type="entry name" value="AF0104/ALDC/Ptd012-like"/>
    <property type="match status" value="1"/>
</dbReference>
<evidence type="ECO:0000259" key="6">
    <source>
        <dbReference type="PROSITE" id="PS51742"/>
    </source>
</evidence>
<keyword evidence="2" id="KW-0238">DNA-binding</keyword>
<dbReference type="PANTHER" id="PTHR31100:SF63">
    <property type="entry name" value="AT-HOOK MOTIF NUCLEAR-LOCALIZED PROTEIN"/>
    <property type="match status" value="1"/>
</dbReference>
<keyword evidence="8" id="KW-1185">Reference proteome</keyword>
<dbReference type="GO" id="GO:0003700">
    <property type="term" value="F:DNA-binding transcription factor activity"/>
    <property type="evidence" value="ECO:0007669"/>
    <property type="project" value="TreeGrafter"/>
</dbReference>
<evidence type="ECO:0000256" key="2">
    <source>
        <dbReference type="ARBA" id="ARBA00023125"/>
    </source>
</evidence>
<accession>A0A834T5H9</accession>
<dbReference type="Proteomes" id="UP000634136">
    <property type="component" value="Unassembled WGS sequence"/>
</dbReference>
<dbReference type="InterPro" id="IPR005175">
    <property type="entry name" value="PPC_dom"/>
</dbReference>
<dbReference type="GO" id="GO:0003680">
    <property type="term" value="F:minor groove of adenine-thymine-rich DNA binding"/>
    <property type="evidence" value="ECO:0007669"/>
    <property type="project" value="InterPro"/>
</dbReference>
<evidence type="ECO:0000313" key="7">
    <source>
        <dbReference type="EMBL" id="KAF7815652.1"/>
    </source>
</evidence>
<comment type="caution">
    <text evidence="7">The sequence shown here is derived from an EMBL/GenBank/DDBJ whole genome shotgun (WGS) entry which is preliminary data.</text>
</comment>
<evidence type="ECO:0000256" key="3">
    <source>
        <dbReference type="ARBA" id="ARBA00023163"/>
    </source>
</evidence>
<keyword evidence="4" id="KW-0539">Nucleus</keyword>
<gene>
    <name evidence="7" type="ORF">G2W53_029621</name>
</gene>
<dbReference type="GO" id="GO:0005634">
    <property type="term" value="C:nucleus"/>
    <property type="evidence" value="ECO:0007669"/>
    <property type="project" value="TreeGrafter"/>
</dbReference>
<keyword evidence="3" id="KW-0804">Transcription</keyword>
<feature type="compositionally biased region" description="Polar residues" evidence="5">
    <location>
        <begin position="1"/>
        <end position="11"/>
    </location>
</feature>
<feature type="compositionally biased region" description="Basic residues" evidence="5">
    <location>
        <begin position="25"/>
        <end position="39"/>
    </location>
</feature>
<reference evidence="7" key="1">
    <citation type="submission" date="2020-09" db="EMBL/GenBank/DDBJ databases">
        <title>Genome-Enabled Discovery of Anthraquinone Biosynthesis in Senna tora.</title>
        <authorList>
            <person name="Kang S.-H."/>
            <person name="Pandey R.P."/>
            <person name="Lee C.-M."/>
            <person name="Sim J.-S."/>
            <person name="Jeong J.-T."/>
            <person name="Choi B.-S."/>
            <person name="Jung M."/>
            <person name="Ginzburg D."/>
            <person name="Zhao K."/>
            <person name="Won S.Y."/>
            <person name="Oh T.-J."/>
            <person name="Yu Y."/>
            <person name="Kim N.-H."/>
            <person name="Lee O.R."/>
            <person name="Lee T.-H."/>
            <person name="Bashyal P."/>
            <person name="Kim T.-S."/>
            <person name="Lee W.-H."/>
            <person name="Kawkins C."/>
            <person name="Kim C.-K."/>
            <person name="Kim J.S."/>
            <person name="Ahn B.O."/>
            <person name="Rhee S.Y."/>
            <person name="Sohng J.K."/>
        </authorList>
    </citation>
    <scope>NUCLEOTIDE SEQUENCE</scope>
    <source>
        <tissue evidence="7">Leaf</tissue>
    </source>
</reference>
<dbReference type="PROSITE" id="PS51742">
    <property type="entry name" value="PPC"/>
    <property type="match status" value="1"/>
</dbReference>